<dbReference type="GO" id="GO:0016567">
    <property type="term" value="P:protein ubiquitination"/>
    <property type="evidence" value="ECO:0007669"/>
    <property type="project" value="UniProtKB-UniPathway"/>
</dbReference>
<keyword evidence="3" id="KW-0812">Transmembrane</keyword>
<dbReference type="PANTHER" id="PTHR45676">
    <property type="entry name" value="RING-H2 FINGER PROTEIN ATL51-RELATED"/>
    <property type="match status" value="1"/>
</dbReference>
<proteinExistence type="predicted"/>
<name>A0A7J6F0J3_CANSA</name>
<dbReference type="CDD" id="cd16461">
    <property type="entry name" value="RING-H2_EL5-like"/>
    <property type="match status" value="1"/>
</dbReference>
<dbReference type="UniPathway" id="UPA00143"/>
<evidence type="ECO:0000313" key="5">
    <source>
        <dbReference type="EMBL" id="KAF4353373.1"/>
    </source>
</evidence>
<keyword evidence="1" id="KW-0862">Zinc</keyword>
<dbReference type="PROSITE" id="PS50089">
    <property type="entry name" value="ZF_RING_2"/>
    <property type="match status" value="1"/>
</dbReference>
<dbReference type="Gene3D" id="3.30.40.10">
    <property type="entry name" value="Zinc/RING finger domain, C3HC4 (zinc finger)"/>
    <property type="match status" value="1"/>
</dbReference>
<evidence type="ECO:0000313" key="7">
    <source>
        <dbReference type="Proteomes" id="UP000525078"/>
    </source>
</evidence>
<dbReference type="EMBL" id="JAATIQ010000507">
    <property type="protein sequence ID" value="KAF4353373.1"/>
    <property type="molecule type" value="Genomic_DNA"/>
</dbReference>
<dbReference type="PANTHER" id="PTHR45676:SF41">
    <property type="entry name" value="RING-H2 FINGER PROTEIN ATL66"/>
    <property type="match status" value="1"/>
</dbReference>
<dbReference type="Pfam" id="PF13639">
    <property type="entry name" value="zf-RING_2"/>
    <property type="match status" value="1"/>
</dbReference>
<evidence type="ECO:0000256" key="2">
    <source>
        <dbReference type="SAM" id="MobiDB-lite"/>
    </source>
</evidence>
<keyword evidence="8" id="KW-1185">Reference proteome</keyword>
<dbReference type="Proteomes" id="UP000583929">
    <property type="component" value="Unassembled WGS sequence"/>
</dbReference>
<dbReference type="GO" id="GO:0008270">
    <property type="term" value="F:zinc ion binding"/>
    <property type="evidence" value="ECO:0007669"/>
    <property type="project" value="UniProtKB-KW"/>
</dbReference>
<sequence>MANVDDSDQSDGSEISTSRNDPILHFLLIVIVIVAFTVSIYRLIIAIRRLRHRPQIRGSTLPNSRVPAQSESTQGPVDHDHQPPTVIELVPPLENEKNGSRGHELLSVGQNDIVFEKAGEGRMVGNDANVCAVCLSEFGEEEELRILPECLHSFHKSCVDTWLFSHSTCPICRTKSTLLSPMPPEIGRYRTEENDHRI</sequence>
<dbReference type="InterPro" id="IPR013083">
    <property type="entry name" value="Znf_RING/FYVE/PHD"/>
</dbReference>
<feature type="compositionally biased region" description="Polar residues" evidence="2">
    <location>
        <begin position="58"/>
        <end position="75"/>
    </location>
</feature>
<dbReference type="SMART" id="SM00184">
    <property type="entry name" value="RING"/>
    <property type="match status" value="1"/>
</dbReference>
<feature type="region of interest" description="Disordered" evidence="2">
    <location>
        <begin position="58"/>
        <end position="83"/>
    </location>
</feature>
<protein>
    <recommendedName>
        <fullName evidence="4">RING-type domain-containing protein</fullName>
    </recommendedName>
</protein>
<dbReference type="InterPro" id="IPR001841">
    <property type="entry name" value="Znf_RING"/>
</dbReference>
<keyword evidence="3" id="KW-1133">Transmembrane helix</keyword>
<evidence type="ECO:0000256" key="3">
    <source>
        <dbReference type="SAM" id="Phobius"/>
    </source>
</evidence>
<feature type="transmembrane region" description="Helical" evidence="3">
    <location>
        <begin position="23"/>
        <end position="44"/>
    </location>
</feature>
<dbReference type="EMBL" id="JAATIP010000175">
    <property type="protein sequence ID" value="KAF4363400.1"/>
    <property type="molecule type" value="Genomic_DNA"/>
</dbReference>
<evidence type="ECO:0000259" key="4">
    <source>
        <dbReference type="PROSITE" id="PS50089"/>
    </source>
</evidence>
<evidence type="ECO:0000256" key="1">
    <source>
        <dbReference type="PROSITE-ProRule" id="PRU00175"/>
    </source>
</evidence>
<reference evidence="7 8" key="1">
    <citation type="journal article" date="2020" name="bioRxiv">
        <title>Sequence and annotation of 42 cannabis genomes reveals extensive copy number variation in cannabinoid synthesis and pathogen resistance genes.</title>
        <authorList>
            <person name="Mckernan K.J."/>
            <person name="Helbert Y."/>
            <person name="Kane L.T."/>
            <person name="Ebling H."/>
            <person name="Zhang L."/>
            <person name="Liu B."/>
            <person name="Eaton Z."/>
            <person name="Mclaughlin S."/>
            <person name="Kingan S."/>
            <person name="Baybayan P."/>
            <person name="Concepcion G."/>
            <person name="Jordan M."/>
            <person name="Riva A."/>
            <person name="Barbazuk W."/>
            <person name="Harkins T."/>
        </authorList>
    </citation>
    <scope>NUCLEOTIDE SEQUENCE [LARGE SCALE GENOMIC DNA]</scope>
    <source>
        <strain evidence="7 8">cv. Jamaican Lion 4</strain>
        <strain evidence="5">Father</strain>
        <strain evidence="6">Mother</strain>
        <tissue evidence="6">Leaf</tissue>
    </source>
</reference>
<dbReference type="Proteomes" id="UP000525078">
    <property type="component" value="Unassembled WGS sequence"/>
</dbReference>
<comment type="caution">
    <text evidence="6">The sequence shown here is derived from an EMBL/GenBank/DDBJ whole genome shotgun (WGS) entry which is preliminary data.</text>
</comment>
<organism evidence="6 7">
    <name type="scientific">Cannabis sativa</name>
    <name type="common">Hemp</name>
    <name type="synonym">Marijuana</name>
    <dbReference type="NCBI Taxonomy" id="3483"/>
    <lineage>
        <taxon>Eukaryota</taxon>
        <taxon>Viridiplantae</taxon>
        <taxon>Streptophyta</taxon>
        <taxon>Embryophyta</taxon>
        <taxon>Tracheophyta</taxon>
        <taxon>Spermatophyta</taxon>
        <taxon>Magnoliopsida</taxon>
        <taxon>eudicotyledons</taxon>
        <taxon>Gunneridae</taxon>
        <taxon>Pentapetalae</taxon>
        <taxon>rosids</taxon>
        <taxon>fabids</taxon>
        <taxon>Rosales</taxon>
        <taxon>Cannabaceae</taxon>
        <taxon>Cannabis</taxon>
    </lineage>
</organism>
<dbReference type="AlphaFoldDB" id="A0A7J6F0J3"/>
<evidence type="ECO:0000313" key="8">
    <source>
        <dbReference type="Proteomes" id="UP000583929"/>
    </source>
</evidence>
<evidence type="ECO:0000313" key="6">
    <source>
        <dbReference type="EMBL" id="KAF4363400.1"/>
    </source>
</evidence>
<feature type="domain" description="RING-type" evidence="4">
    <location>
        <begin position="131"/>
        <end position="173"/>
    </location>
</feature>
<gene>
    <name evidence="6" type="ORF">F8388_016528</name>
    <name evidence="5" type="ORF">G4B88_018793</name>
</gene>
<keyword evidence="1" id="KW-0479">Metal-binding</keyword>
<keyword evidence="3" id="KW-0472">Membrane</keyword>
<keyword evidence="1" id="KW-0863">Zinc-finger</keyword>
<dbReference type="SUPFAM" id="SSF57850">
    <property type="entry name" value="RING/U-box"/>
    <property type="match status" value="1"/>
</dbReference>
<accession>A0A7J6F0J3</accession>